<reference evidence="2" key="1">
    <citation type="journal article" date="2024" name="Proc. Natl. Acad. Sci. U.S.A.">
        <title>Extraordinary preservation of gene collinearity over three hundred million years revealed in homosporous lycophytes.</title>
        <authorList>
            <person name="Li C."/>
            <person name="Wickell D."/>
            <person name="Kuo L.Y."/>
            <person name="Chen X."/>
            <person name="Nie B."/>
            <person name="Liao X."/>
            <person name="Peng D."/>
            <person name="Ji J."/>
            <person name="Jenkins J."/>
            <person name="Williams M."/>
            <person name="Shu S."/>
            <person name="Plott C."/>
            <person name="Barry K."/>
            <person name="Rajasekar S."/>
            <person name="Grimwood J."/>
            <person name="Han X."/>
            <person name="Sun S."/>
            <person name="Hou Z."/>
            <person name="He W."/>
            <person name="Dai G."/>
            <person name="Sun C."/>
            <person name="Schmutz J."/>
            <person name="Leebens-Mack J.H."/>
            <person name="Li F.W."/>
            <person name="Wang L."/>
        </authorList>
    </citation>
    <scope>NUCLEOTIDE SEQUENCE [LARGE SCALE GENOMIC DNA]</scope>
    <source>
        <strain evidence="2">cv. PW_Plant_1</strain>
    </source>
</reference>
<gene>
    <name evidence="1" type="ORF">O6H91_23G002000</name>
</gene>
<evidence type="ECO:0000313" key="1">
    <source>
        <dbReference type="EMBL" id="KAJ7513494.1"/>
    </source>
</evidence>
<keyword evidence="2" id="KW-1185">Reference proteome</keyword>
<protein>
    <submittedName>
        <fullName evidence="1">Uncharacterized protein</fullName>
    </submittedName>
</protein>
<name>A0ACC2A7I3_DIPCM</name>
<organism evidence="1 2">
    <name type="scientific">Diphasiastrum complanatum</name>
    <name type="common">Issler's clubmoss</name>
    <name type="synonym">Lycopodium complanatum</name>
    <dbReference type="NCBI Taxonomy" id="34168"/>
    <lineage>
        <taxon>Eukaryota</taxon>
        <taxon>Viridiplantae</taxon>
        <taxon>Streptophyta</taxon>
        <taxon>Embryophyta</taxon>
        <taxon>Tracheophyta</taxon>
        <taxon>Lycopodiopsida</taxon>
        <taxon>Lycopodiales</taxon>
        <taxon>Lycopodiaceae</taxon>
        <taxon>Lycopodioideae</taxon>
        <taxon>Diphasiastrum</taxon>
    </lineage>
</organism>
<accession>A0ACC2A7I3</accession>
<comment type="caution">
    <text evidence="1">The sequence shown here is derived from an EMBL/GenBank/DDBJ whole genome shotgun (WGS) entry which is preliminary data.</text>
</comment>
<dbReference type="Proteomes" id="UP001162992">
    <property type="component" value="Chromosome 23"/>
</dbReference>
<sequence>MAEKMATSGKSHNSKEKKSYPGGGKNSKSSSHDEMTLDKFVSKMLPLIELEKEAEITASKDTIAMLKPEVAQKRGCAILNLKCADVQTGLLGKTLLELQPNRGDILPPHKLTPHDVVVLKSNKADSTSAALGQGVVYRLKDDCITVAVDDIPEDGLNSSLRLEKVANEVTYRRLKDTLVELSKGVLQGPAADLVPVLFGSKRPTFSQKPISFSPFNKGLDNSQAAAVSKALGAHDVLLLHGPPGTGKTTAVLEIILQEVKRGSKVLACAASNIAVDNMVERLACHKVKLVRLGHPARLLPQILESSLDAQVLKGDNSSLANDIRKEIKVLNSKFLKTRDRKSRGELRRELRQLGKEERKRQQQAISDVIRDSNVILTTLTGALSRQLQDVSFDVVIIDEAAQALEVACWIALLKGRRCILAGDHLQLPPTIQSVEADKGGLGRTLFERLAAMYGNEVMVMLTVQYRMHHLIMEWSSQELYGGKIQAHGSVNRHTLYDLEDVQKASATEPTLILIDSSGCNMEERKDEGDSSFNEGEAQVAMAHAKKLLDAGVNASEIGIITPYAAQVGLLRTMRAEDRRLSELEISTVDGFQGREKEAIIISMVRSNEKNEVGFLNDRRRMNVAVTRARRQCCIVCDSETVSSDSFLKRLVEYFQEIGEYYSAMDYAS</sequence>
<dbReference type="EMBL" id="CM055114">
    <property type="protein sequence ID" value="KAJ7513494.1"/>
    <property type="molecule type" value="Genomic_DNA"/>
</dbReference>
<evidence type="ECO:0000313" key="2">
    <source>
        <dbReference type="Proteomes" id="UP001162992"/>
    </source>
</evidence>
<proteinExistence type="predicted"/>